<protein>
    <submittedName>
        <fullName evidence="1">Uncharacterized protein</fullName>
    </submittedName>
</protein>
<evidence type="ECO:0000313" key="1">
    <source>
        <dbReference type="EMBL" id="HCY81885.1"/>
    </source>
</evidence>
<comment type="caution">
    <text evidence="1">The sequence shown here is derived from an EMBL/GenBank/DDBJ whole genome shotgun (WGS) entry which is preliminary data.</text>
</comment>
<dbReference type="AlphaFoldDB" id="A0A3D6BV05"/>
<dbReference type="EMBL" id="DPRK01000158">
    <property type="protein sequence ID" value="HCY81885.1"/>
    <property type="molecule type" value="Genomic_DNA"/>
</dbReference>
<name>A0A3D6BV05_9FLAO</name>
<sequence>MQNQGIIISSKHKNQLMKEFKTSKQSVLMSLRYVFNSEQAKAIRNRAKELLLQEVEKIENQNQ</sequence>
<reference evidence="1 2" key="1">
    <citation type="journal article" date="2018" name="Nat. Biotechnol.">
        <title>A standardized bacterial taxonomy based on genome phylogeny substantially revises the tree of life.</title>
        <authorList>
            <person name="Parks D.H."/>
            <person name="Chuvochina M."/>
            <person name="Waite D.W."/>
            <person name="Rinke C."/>
            <person name="Skarshewski A."/>
            <person name="Chaumeil P.A."/>
            <person name="Hugenholtz P."/>
        </authorList>
    </citation>
    <scope>NUCLEOTIDE SEQUENCE [LARGE SCALE GENOMIC DNA]</scope>
    <source>
        <strain evidence="1">UBA10227</strain>
    </source>
</reference>
<organism evidence="1 2">
    <name type="scientific">Xanthomarina gelatinilytica</name>
    <dbReference type="NCBI Taxonomy" id="1137281"/>
    <lineage>
        <taxon>Bacteria</taxon>
        <taxon>Pseudomonadati</taxon>
        <taxon>Bacteroidota</taxon>
        <taxon>Flavobacteriia</taxon>
        <taxon>Flavobacteriales</taxon>
        <taxon>Flavobacteriaceae</taxon>
        <taxon>Xanthomarina</taxon>
    </lineage>
</organism>
<dbReference type="Proteomes" id="UP000263268">
    <property type="component" value="Unassembled WGS sequence"/>
</dbReference>
<gene>
    <name evidence="1" type="ORF">DHV22_09950</name>
</gene>
<accession>A0A3D6BV05</accession>
<proteinExistence type="predicted"/>
<evidence type="ECO:0000313" key="2">
    <source>
        <dbReference type="Proteomes" id="UP000263268"/>
    </source>
</evidence>